<dbReference type="Proteomes" id="UP001552299">
    <property type="component" value="Unassembled WGS sequence"/>
</dbReference>
<comment type="caution">
    <text evidence="2">The sequence shown here is derived from an EMBL/GenBank/DDBJ whole genome shotgun (WGS) entry which is preliminary data.</text>
</comment>
<evidence type="ECO:0000256" key="1">
    <source>
        <dbReference type="SAM" id="MobiDB-lite"/>
    </source>
</evidence>
<dbReference type="EMBL" id="JANQDX010000017">
    <property type="protein sequence ID" value="KAL0908986.1"/>
    <property type="molecule type" value="Genomic_DNA"/>
</dbReference>
<dbReference type="PANTHER" id="PTHR33647">
    <property type="entry name" value="OS01G0793900 PROTEIN"/>
    <property type="match status" value="1"/>
</dbReference>
<keyword evidence="3" id="KW-1185">Reference proteome</keyword>
<feature type="compositionally biased region" description="Basic and acidic residues" evidence="1">
    <location>
        <begin position="17"/>
        <end position="29"/>
    </location>
</feature>
<protein>
    <submittedName>
        <fullName evidence="2">Uncharacterized protein</fullName>
    </submittedName>
</protein>
<gene>
    <name evidence="2" type="ORF">M5K25_023504</name>
</gene>
<accession>A0ABD0U8X8</accession>
<feature type="region of interest" description="Disordered" evidence="1">
    <location>
        <begin position="17"/>
        <end position="38"/>
    </location>
</feature>
<reference evidence="2 3" key="1">
    <citation type="journal article" date="2024" name="Plant Biotechnol. J.">
        <title>Dendrobium thyrsiflorum genome and its molecular insights into genes involved in important horticultural traits.</title>
        <authorList>
            <person name="Chen B."/>
            <person name="Wang J.Y."/>
            <person name="Zheng P.J."/>
            <person name="Li K.L."/>
            <person name="Liang Y.M."/>
            <person name="Chen X.F."/>
            <person name="Zhang C."/>
            <person name="Zhao X."/>
            <person name="He X."/>
            <person name="Zhang G.Q."/>
            <person name="Liu Z.J."/>
            <person name="Xu Q."/>
        </authorList>
    </citation>
    <scope>NUCLEOTIDE SEQUENCE [LARGE SCALE GENOMIC DNA]</scope>
    <source>
        <strain evidence="2">GZMU011</strain>
    </source>
</reference>
<dbReference type="PANTHER" id="PTHR33647:SF5">
    <property type="entry name" value="OS01G0793900 PROTEIN"/>
    <property type="match status" value="1"/>
</dbReference>
<sequence>MGNCLDRQVVPMTYDMNDGKELNDWRKQEEEEEEKKDAASTVQVKIVITRKQWEELVSSGDLQSLDAHKLLSLVVMKTTGRNVGAEKKMWRPSLQKIEEVPDQ</sequence>
<proteinExistence type="predicted"/>
<dbReference type="AlphaFoldDB" id="A0ABD0U8X8"/>
<evidence type="ECO:0000313" key="2">
    <source>
        <dbReference type="EMBL" id="KAL0908986.1"/>
    </source>
</evidence>
<organism evidence="2 3">
    <name type="scientific">Dendrobium thyrsiflorum</name>
    <name type="common">Pinecone-like raceme dendrobium</name>
    <name type="synonym">Orchid</name>
    <dbReference type="NCBI Taxonomy" id="117978"/>
    <lineage>
        <taxon>Eukaryota</taxon>
        <taxon>Viridiplantae</taxon>
        <taxon>Streptophyta</taxon>
        <taxon>Embryophyta</taxon>
        <taxon>Tracheophyta</taxon>
        <taxon>Spermatophyta</taxon>
        <taxon>Magnoliopsida</taxon>
        <taxon>Liliopsida</taxon>
        <taxon>Asparagales</taxon>
        <taxon>Orchidaceae</taxon>
        <taxon>Epidendroideae</taxon>
        <taxon>Malaxideae</taxon>
        <taxon>Dendrobiinae</taxon>
        <taxon>Dendrobium</taxon>
    </lineage>
</organism>
<name>A0ABD0U8X8_DENTH</name>
<evidence type="ECO:0000313" key="3">
    <source>
        <dbReference type="Proteomes" id="UP001552299"/>
    </source>
</evidence>